<evidence type="ECO:0000256" key="1">
    <source>
        <dbReference type="SAM" id="MobiDB-lite"/>
    </source>
</evidence>
<organism evidence="2 3">
    <name type="scientific">Rhodocollybia butyracea</name>
    <dbReference type="NCBI Taxonomy" id="206335"/>
    <lineage>
        <taxon>Eukaryota</taxon>
        <taxon>Fungi</taxon>
        <taxon>Dikarya</taxon>
        <taxon>Basidiomycota</taxon>
        <taxon>Agaricomycotina</taxon>
        <taxon>Agaricomycetes</taxon>
        <taxon>Agaricomycetidae</taxon>
        <taxon>Agaricales</taxon>
        <taxon>Marasmiineae</taxon>
        <taxon>Omphalotaceae</taxon>
        <taxon>Rhodocollybia</taxon>
    </lineage>
</organism>
<evidence type="ECO:0000313" key="2">
    <source>
        <dbReference type="EMBL" id="KAF9070800.1"/>
    </source>
</evidence>
<feature type="non-terminal residue" evidence="2">
    <location>
        <position position="1"/>
    </location>
</feature>
<feature type="compositionally biased region" description="Basic residues" evidence="1">
    <location>
        <begin position="149"/>
        <end position="158"/>
    </location>
</feature>
<keyword evidence="3" id="KW-1185">Reference proteome</keyword>
<comment type="caution">
    <text evidence="2">The sequence shown here is derived from an EMBL/GenBank/DDBJ whole genome shotgun (WGS) entry which is preliminary data.</text>
</comment>
<evidence type="ECO:0000313" key="3">
    <source>
        <dbReference type="Proteomes" id="UP000772434"/>
    </source>
</evidence>
<name>A0A9P5U8C1_9AGAR</name>
<feature type="compositionally biased region" description="Polar residues" evidence="1">
    <location>
        <begin position="35"/>
        <end position="45"/>
    </location>
</feature>
<dbReference type="Proteomes" id="UP000772434">
    <property type="component" value="Unassembled WGS sequence"/>
</dbReference>
<feature type="region of interest" description="Disordered" evidence="1">
    <location>
        <begin position="1"/>
        <end position="158"/>
    </location>
</feature>
<protein>
    <submittedName>
        <fullName evidence="2">Uncharacterized protein</fullName>
    </submittedName>
</protein>
<feature type="compositionally biased region" description="Basic residues" evidence="1">
    <location>
        <begin position="80"/>
        <end position="93"/>
    </location>
</feature>
<reference evidence="2" key="1">
    <citation type="submission" date="2020-11" db="EMBL/GenBank/DDBJ databases">
        <authorList>
            <consortium name="DOE Joint Genome Institute"/>
            <person name="Ahrendt S."/>
            <person name="Riley R."/>
            <person name="Andreopoulos W."/>
            <person name="Labutti K."/>
            <person name="Pangilinan J."/>
            <person name="Ruiz-Duenas F.J."/>
            <person name="Barrasa J.M."/>
            <person name="Sanchez-Garcia M."/>
            <person name="Camarero S."/>
            <person name="Miyauchi S."/>
            <person name="Serrano A."/>
            <person name="Linde D."/>
            <person name="Babiker R."/>
            <person name="Drula E."/>
            <person name="Ayuso-Fernandez I."/>
            <person name="Pacheco R."/>
            <person name="Padilla G."/>
            <person name="Ferreira P."/>
            <person name="Barriuso J."/>
            <person name="Kellner H."/>
            <person name="Castanera R."/>
            <person name="Alfaro M."/>
            <person name="Ramirez L."/>
            <person name="Pisabarro A.G."/>
            <person name="Kuo A."/>
            <person name="Tritt A."/>
            <person name="Lipzen A."/>
            <person name="He G."/>
            <person name="Yan M."/>
            <person name="Ng V."/>
            <person name="Cullen D."/>
            <person name="Martin F."/>
            <person name="Rosso M.-N."/>
            <person name="Henrissat B."/>
            <person name="Hibbett D."/>
            <person name="Martinez A.T."/>
            <person name="Grigoriev I.V."/>
        </authorList>
    </citation>
    <scope>NUCLEOTIDE SEQUENCE</scope>
    <source>
        <strain evidence="2">AH 40177</strain>
    </source>
</reference>
<feature type="compositionally biased region" description="Polar residues" evidence="1">
    <location>
        <begin position="128"/>
        <end position="137"/>
    </location>
</feature>
<dbReference type="OrthoDB" id="3259181at2759"/>
<gene>
    <name evidence="2" type="ORF">BDP27DRAFT_1323031</name>
</gene>
<sequence>MPDLAPQGVALNANGSLKDASDIKFYNSAGDESDNPITGQSSSKAPSRKRNRTRSSRMTAAMEEEQKENDSDGNPILPTRPRKRARRRRKAKTPGKADESDGGEYSTDDGSVVDSSDSDKSVDITNEELANSLSSKTIPERGGNDKGKAKLRSPKKKSKTSNPIYLFFELVDRNEAGDPGTPGDKHYKCFHGKRKTLTITKAMKSSLNGLIMHLKNHFPPMYRLWEVLHQQKKIPTAEEVNIACGKTTLDAQSATAFLGKLETVSYNIQAAFDAQARKAAVV</sequence>
<dbReference type="AlphaFoldDB" id="A0A9P5U8C1"/>
<feature type="compositionally biased region" description="Basic residues" evidence="1">
    <location>
        <begin position="46"/>
        <end position="55"/>
    </location>
</feature>
<proteinExistence type="predicted"/>
<feature type="compositionally biased region" description="Basic and acidic residues" evidence="1">
    <location>
        <begin position="138"/>
        <end position="148"/>
    </location>
</feature>
<dbReference type="EMBL" id="JADNRY010000037">
    <property type="protein sequence ID" value="KAF9070800.1"/>
    <property type="molecule type" value="Genomic_DNA"/>
</dbReference>
<accession>A0A9P5U8C1</accession>